<organism evidence="7 8">
    <name type="scientific">Polaribacter reichenbachii</name>
    <dbReference type="NCBI Taxonomy" id="996801"/>
    <lineage>
        <taxon>Bacteria</taxon>
        <taxon>Pseudomonadati</taxon>
        <taxon>Bacteroidota</taxon>
        <taxon>Flavobacteriia</taxon>
        <taxon>Flavobacteriales</taxon>
        <taxon>Flavobacteriaceae</taxon>
    </lineage>
</organism>
<proteinExistence type="inferred from homology"/>
<keyword evidence="4 6" id="KW-1133">Transmembrane helix</keyword>
<reference evidence="8" key="1">
    <citation type="submission" date="2016-02" db="EMBL/GenBank/DDBJ databases">
        <title>Paenibacillus sp. LPB0068, isolated from Crassostrea gigas.</title>
        <authorList>
            <person name="Shin S.-K."/>
            <person name="Yi H."/>
        </authorList>
    </citation>
    <scope>NUCLEOTIDE SEQUENCE [LARGE SCALE GENOMIC DNA]</scope>
    <source>
        <strain evidence="8">KCTC 23969</strain>
    </source>
</reference>
<accession>A0A1B8U4Q2</accession>
<feature type="transmembrane region" description="Helical" evidence="6">
    <location>
        <begin position="45"/>
        <end position="64"/>
    </location>
</feature>
<dbReference type="GO" id="GO:0016020">
    <property type="term" value="C:membrane"/>
    <property type="evidence" value="ECO:0007669"/>
    <property type="project" value="UniProtKB-SubCell"/>
</dbReference>
<evidence type="ECO:0000256" key="3">
    <source>
        <dbReference type="ARBA" id="ARBA00022692"/>
    </source>
</evidence>
<evidence type="ECO:0000313" key="8">
    <source>
        <dbReference type="Proteomes" id="UP000092612"/>
    </source>
</evidence>
<sequence length="153" mass="18033">MKQLKLTFLFLVINFGGLAIGSWLMNNGPTSDWYTNLNQAPWTPPGWAFGVAWTLIMIFFSIYLSKLFIKENSLKMKIIFLFQFILNVSWNYIFFNKHLVLFGLITIMLLTALLFNYFFKLSTKVSNYKYLLLPYMIWLCIANSLNLYILIHN</sequence>
<comment type="similarity">
    <text evidence="2">Belongs to the TspO/BZRP family.</text>
</comment>
<dbReference type="EMBL" id="LSFL01000011">
    <property type="protein sequence ID" value="OBY66845.1"/>
    <property type="molecule type" value="Genomic_DNA"/>
</dbReference>
<comment type="caution">
    <text evidence="7">The sequence shown here is derived from an EMBL/GenBank/DDBJ whole genome shotgun (WGS) entry which is preliminary data.</text>
</comment>
<dbReference type="AlphaFoldDB" id="A0A1B8U4Q2"/>
<dbReference type="CDD" id="cd15904">
    <property type="entry name" value="TSPO_MBR"/>
    <property type="match status" value="1"/>
</dbReference>
<dbReference type="GO" id="GO:0033013">
    <property type="term" value="P:tetrapyrrole metabolic process"/>
    <property type="evidence" value="ECO:0007669"/>
    <property type="project" value="UniProtKB-ARBA"/>
</dbReference>
<dbReference type="Pfam" id="PF03073">
    <property type="entry name" value="TspO_MBR"/>
    <property type="match status" value="1"/>
</dbReference>
<protein>
    <submittedName>
        <fullName evidence="7">TspO protein</fullName>
    </submittedName>
</protein>
<keyword evidence="8" id="KW-1185">Reference proteome</keyword>
<feature type="transmembrane region" description="Helical" evidence="6">
    <location>
        <begin position="7"/>
        <end position="25"/>
    </location>
</feature>
<keyword evidence="5 6" id="KW-0472">Membrane</keyword>
<dbReference type="STRING" id="996801.BW723_00550"/>
<keyword evidence="3 6" id="KW-0812">Transmembrane</keyword>
<dbReference type="PANTHER" id="PTHR10057">
    <property type="entry name" value="PERIPHERAL-TYPE BENZODIAZEPINE RECEPTOR"/>
    <property type="match status" value="1"/>
</dbReference>
<dbReference type="OrthoDB" id="9795496at2"/>
<gene>
    <name evidence="7" type="ORF">LPB301_05295</name>
</gene>
<dbReference type="InterPro" id="IPR004307">
    <property type="entry name" value="TspO_MBR"/>
</dbReference>
<evidence type="ECO:0000256" key="6">
    <source>
        <dbReference type="SAM" id="Phobius"/>
    </source>
</evidence>
<evidence type="ECO:0000256" key="2">
    <source>
        <dbReference type="ARBA" id="ARBA00007524"/>
    </source>
</evidence>
<dbReference type="Gene3D" id="1.20.1260.100">
    <property type="entry name" value="TspO/MBR protein"/>
    <property type="match status" value="1"/>
</dbReference>
<evidence type="ECO:0000256" key="5">
    <source>
        <dbReference type="ARBA" id="ARBA00023136"/>
    </source>
</evidence>
<dbReference type="RefSeq" id="WP_068358652.1">
    <property type="nucleotide sequence ID" value="NZ_CP019337.1"/>
</dbReference>
<feature type="transmembrane region" description="Helical" evidence="6">
    <location>
        <begin position="131"/>
        <end position="151"/>
    </location>
</feature>
<evidence type="ECO:0000256" key="4">
    <source>
        <dbReference type="ARBA" id="ARBA00022989"/>
    </source>
</evidence>
<comment type="subcellular location">
    <subcellularLocation>
        <location evidence="1">Membrane</location>
        <topology evidence="1">Multi-pass membrane protein</topology>
    </subcellularLocation>
</comment>
<evidence type="ECO:0000256" key="1">
    <source>
        <dbReference type="ARBA" id="ARBA00004141"/>
    </source>
</evidence>
<dbReference type="KEGG" id="prn:BW723_00550"/>
<dbReference type="InterPro" id="IPR038330">
    <property type="entry name" value="TspO/MBR-related_sf"/>
</dbReference>
<name>A0A1B8U4Q2_9FLAO</name>
<feature type="transmembrane region" description="Helical" evidence="6">
    <location>
        <begin position="99"/>
        <end position="119"/>
    </location>
</feature>
<evidence type="ECO:0000313" key="7">
    <source>
        <dbReference type="EMBL" id="OBY66845.1"/>
    </source>
</evidence>
<dbReference type="Proteomes" id="UP000092612">
    <property type="component" value="Unassembled WGS sequence"/>
</dbReference>
<dbReference type="PANTHER" id="PTHR10057:SF0">
    <property type="entry name" value="TRANSLOCATOR PROTEIN"/>
    <property type="match status" value="1"/>
</dbReference>
<feature type="transmembrane region" description="Helical" evidence="6">
    <location>
        <begin position="76"/>
        <end position="93"/>
    </location>
</feature>